<evidence type="ECO:0000313" key="2">
    <source>
        <dbReference type="EMBL" id="MPC49162.1"/>
    </source>
</evidence>
<sequence length="78" mass="8634">MPGHSSQSQTLVTGNAAKGTKMLEKKKKRPTETAGSLRGQKSHPKARDKCLNTSLSLKKLSHRKMDIQKQIGSSRVYQ</sequence>
<protein>
    <submittedName>
        <fullName evidence="2">Uncharacterized protein</fullName>
    </submittedName>
</protein>
<accession>A0A5B7FRM3</accession>
<dbReference type="EMBL" id="VSRR010008705">
    <property type="protein sequence ID" value="MPC49162.1"/>
    <property type="molecule type" value="Genomic_DNA"/>
</dbReference>
<evidence type="ECO:0000256" key="1">
    <source>
        <dbReference type="SAM" id="MobiDB-lite"/>
    </source>
</evidence>
<feature type="compositionally biased region" description="Polar residues" evidence="1">
    <location>
        <begin position="1"/>
        <end position="13"/>
    </location>
</feature>
<feature type="region of interest" description="Disordered" evidence="1">
    <location>
        <begin position="1"/>
        <end position="56"/>
    </location>
</feature>
<reference evidence="2 3" key="1">
    <citation type="submission" date="2019-05" db="EMBL/GenBank/DDBJ databases">
        <title>Another draft genome of Portunus trituberculatus and its Hox gene families provides insights of decapod evolution.</title>
        <authorList>
            <person name="Jeong J.-H."/>
            <person name="Song I."/>
            <person name="Kim S."/>
            <person name="Choi T."/>
            <person name="Kim D."/>
            <person name="Ryu S."/>
            <person name="Kim W."/>
        </authorList>
    </citation>
    <scope>NUCLEOTIDE SEQUENCE [LARGE SCALE GENOMIC DNA]</scope>
    <source>
        <tissue evidence="2">Muscle</tissue>
    </source>
</reference>
<evidence type="ECO:0000313" key="3">
    <source>
        <dbReference type="Proteomes" id="UP000324222"/>
    </source>
</evidence>
<dbReference type="AlphaFoldDB" id="A0A5B7FRM3"/>
<organism evidence="2 3">
    <name type="scientific">Portunus trituberculatus</name>
    <name type="common">Swimming crab</name>
    <name type="synonym">Neptunus trituberculatus</name>
    <dbReference type="NCBI Taxonomy" id="210409"/>
    <lineage>
        <taxon>Eukaryota</taxon>
        <taxon>Metazoa</taxon>
        <taxon>Ecdysozoa</taxon>
        <taxon>Arthropoda</taxon>
        <taxon>Crustacea</taxon>
        <taxon>Multicrustacea</taxon>
        <taxon>Malacostraca</taxon>
        <taxon>Eumalacostraca</taxon>
        <taxon>Eucarida</taxon>
        <taxon>Decapoda</taxon>
        <taxon>Pleocyemata</taxon>
        <taxon>Brachyura</taxon>
        <taxon>Eubrachyura</taxon>
        <taxon>Portunoidea</taxon>
        <taxon>Portunidae</taxon>
        <taxon>Portuninae</taxon>
        <taxon>Portunus</taxon>
    </lineage>
</organism>
<name>A0A5B7FRM3_PORTR</name>
<keyword evidence="3" id="KW-1185">Reference proteome</keyword>
<proteinExistence type="predicted"/>
<gene>
    <name evidence="2" type="ORF">E2C01_042956</name>
</gene>
<comment type="caution">
    <text evidence="2">The sequence shown here is derived from an EMBL/GenBank/DDBJ whole genome shotgun (WGS) entry which is preliminary data.</text>
</comment>
<dbReference type="Proteomes" id="UP000324222">
    <property type="component" value="Unassembled WGS sequence"/>
</dbReference>